<dbReference type="Proteomes" id="UP000245489">
    <property type="component" value="Unassembled WGS sequence"/>
</dbReference>
<gene>
    <name evidence="2" type="ORF">LV89_04747</name>
</gene>
<proteinExistence type="predicted"/>
<evidence type="ECO:0000313" key="3">
    <source>
        <dbReference type="Proteomes" id="UP000245489"/>
    </source>
</evidence>
<accession>A0A316DHT4</accession>
<protein>
    <submittedName>
        <fullName evidence="2">Uncharacterized protein</fullName>
    </submittedName>
</protein>
<evidence type="ECO:0000313" key="2">
    <source>
        <dbReference type="EMBL" id="PWK16789.1"/>
    </source>
</evidence>
<evidence type="ECO:0000256" key="1">
    <source>
        <dbReference type="SAM" id="Phobius"/>
    </source>
</evidence>
<keyword evidence="3" id="KW-1185">Reference proteome</keyword>
<dbReference type="EMBL" id="QGGO01000044">
    <property type="protein sequence ID" value="PWK16789.1"/>
    <property type="molecule type" value="Genomic_DNA"/>
</dbReference>
<feature type="transmembrane region" description="Helical" evidence="1">
    <location>
        <begin position="51"/>
        <end position="67"/>
    </location>
</feature>
<organism evidence="2 3">
    <name type="scientific">Arcicella aurantiaca</name>
    <dbReference type="NCBI Taxonomy" id="591202"/>
    <lineage>
        <taxon>Bacteria</taxon>
        <taxon>Pseudomonadati</taxon>
        <taxon>Bacteroidota</taxon>
        <taxon>Cytophagia</taxon>
        <taxon>Cytophagales</taxon>
        <taxon>Flectobacillaceae</taxon>
        <taxon>Arcicella</taxon>
    </lineage>
</organism>
<reference evidence="2 3" key="1">
    <citation type="submission" date="2018-05" db="EMBL/GenBank/DDBJ databases">
        <title>Genomic Encyclopedia of Archaeal and Bacterial Type Strains, Phase II (KMG-II): from individual species to whole genera.</title>
        <authorList>
            <person name="Goeker M."/>
        </authorList>
    </citation>
    <scope>NUCLEOTIDE SEQUENCE [LARGE SCALE GENOMIC DNA]</scope>
    <source>
        <strain evidence="2 3">DSM 22214</strain>
    </source>
</reference>
<dbReference type="AlphaFoldDB" id="A0A316DHT4"/>
<keyword evidence="1" id="KW-0472">Membrane</keyword>
<comment type="caution">
    <text evidence="2">The sequence shown here is derived from an EMBL/GenBank/DDBJ whole genome shotgun (WGS) entry which is preliminary data.</text>
</comment>
<name>A0A316DHT4_9BACT</name>
<sequence length="68" mass="8143">MAWFRKKREIDMNSTAYQKGMQMADNLFSFEKKIGTWLNEKQHKVGFRSRNIILAILAILYILFLFIN</sequence>
<keyword evidence="1" id="KW-0812">Transmembrane</keyword>
<keyword evidence="1" id="KW-1133">Transmembrane helix</keyword>